<organism evidence="2">
    <name type="scientific">Anguilla anguilla</name>
    <name type="common">European freshwater eel</name>
    <name type="synonym">Muraena anguilla</name>
    <dbReference type="NCBI Taxonomy" id="7936"/>
    <lineage>
        <taxon>Eukaryota</taxon>
        <taxon>Metazoa</taxon>
        <taxon>Chordata</taxon>
        <taxon>Craniata</taxon>
        <taxon>Vertebrata</taxon>
        <taxon>Euteleostomi</taxon>
        <taxon>Actinopterygii</taxon>
        <taxon>Neopterygii</taxon>
        <taxon>Teleostei</taxon>
        <taxon>Anguilliformes</taxon>
        <taxon>Anguillidae</taxon>
        <taxon>Anguilla</taxon>
    </lineage>
</organism>
<evidence type="ECO:0000313" key="2">
    <source>
        <dbReference type="EMBL" id="JAH00322.1"/>
    </source>
</evidence>
<accession>A0A0E9P7R5</accession>
<protein>
    <submittedName>
        <fullName evidence="2">Uncharacterized protein</fullName>
    </submittedName>
</protein>
<reference evidence="2" key="2">
    <citation type="journal article" date="2015" name="Fish Shellfish Immunol.">
        <title>Early steps in the European eel (Anguilla anguilla)-Vibrio vulnificus interaction in the gills: Role of the RtxA13 toxin.</title>
        <authorList>
            <person name="Callol A."/>
            <person name="Pajuelo D."/>
            <person name="Ebbesson L."/>
            <person name="Teles M."/>
            <person name="MacKenzie S."/>
            <person name="Amaro C."/>
        </authorList>
    </citation>
    <scope>NUCLEOTIDE SEQUENCE</scope>
</reference>
<name>A0A0E9P7R5_ANGAN</name>
<sequence>MPLDPPPVMDCSLAQLAYRDSALTAQIERRQQWRRRAGQGATTTEVGKGSEGGQQQR</sequence>
<dbReference type="AlphaFoldDB" id="A0A0E9P7R5"/>
<feature type="region of interest" description="Disordered" evidence="1">
    <location>
        <begin position="33"/>
        <end position="57"/>
    </location>
</feature>
<proteinExistence type="predicted"/>
<evidence type="ECO:0000256" key="1">
    <source>
        <dbReference type="SAM" id="MobiDB-lite"/>
    </source>
</evidence>
<reference evidence="2" key="1">
    <citation type="submission" date="2014-11" db="EMBL/GenBank/DDBJ databases">
        <authorList>
            <person name="Amaro Gonzalez C."/>
        </authorList>
    </citation>
    <scope>NUCLEOTIDE SEQUENCE</scope>
</reference>
<dbReference type="EMBL" id="GBXM01108255">
    <property type="protein sequence ID" value="JAH00322.1"/>
    <property type="molecule type" value="Transcribed_RNA"/>
</dbReference>